<name>A0A450YUX7_9GAMM</name>
<dbReference type="SUPFAM" id="SSF54928">
    <property type="entry name" value="RNA-binding domain, RBD"/>
    <property type="match status" value="1"/>
</dbReference>
<dbReference type="InterPro" id="IPR035979">
    <property type="entry name" value="RBD_domain_sf"/>
</dbReference>
<dbReference type="EMBL" id="CAADFR010000222">
    <property type="protein sequence ID" value="VFK45361.1"/>
    <property type="molecule type" value="Genomic_DNA"/>
</dbReference>
<organism evidence="1">
    <name type="scientific">Candidatus Kentrum sp. SD</name>
    <dbReference type="NCBI Taxonomy" id="2126332"/>
    <lineage>
        <taxon>Bacteria</taxon>
        <taxon>Pseudomonadati</taxon>
        <taxon>Pseudomonadota</taxon>
        <taxon>Gammaproteobacteria</taxon>
        <taxon>Candidatus Kentrum</taxon>
    </lineage>
</organism>
<proteinExistence type="predicted"/>
<dbReference type="GO" id="GO:0003676">
    <property type="term" value="F:nucleic acid binding"/>
    <property type="evidence" value="ECO:0007669"/>
    <property type="project" value="InterPro"/>
</dbReference>
<protein>
    <submittedName>
        <fullName evidence="1">Uncharacterized protein</fullName>
    </submittedName>
</protein>
<dbReference type="AlphaFoldDB" id="A0A450YUX7"/>
<gene>
    <name evidence="1" type="ORF">BECKSD772F_GA0070984_12225</name>
</gene>
<reference evidence="1" key="1">
    <citation type="submission" date="2019-02" db="EMBL/GenBank/DDBJ databases">
        <authorList>
            <person name="Gruber-Vodicka R. H."/>
            <person name="Seah K. B. B."/>
        </authorList>
    </citation>
    <scope>NUCLEOTIDE SEQUENCE</scope>
    <source>
        <strain evidence="1">BECK_S1321</strain>
    </source>
</reference>
<sequence>MDCYILRKNSEGRAIAYVKMSTDEQEQKVIKLFNKSIFEGCILYAYLQKDPVKKKSIKKVKKA</sequence>
<accession>A0A450YUX7</accession>
<evidence type="ECO:0000313" key="1">
    <source>
        <dbReference type="EMBL" id="VFK45361.1"/>
    </source>
</evidence>